<dbReference type="PANTHER" id="PTHR14949">
    <property type="entry name" value="EGF-LIKE-DOMAIN, MULTIPLE 7, 8"/>
    <property type="match status" value="1"/>
</dbReference>
<dbReference type="OrthoDB" id="47245at2759"/>
<evidence type="ECO:0000313" key="8">
    <source>
        <dbReference type="Proteomes" id="UP001153069"/>
    </source>
</evidence>
<feature type="disulfide bond" evidence="3">
    <location>
        <begin position="693"/>
        <end position="702"/>
    </location>
</feature>
<dbReference type="PANTHER" id="PTHR14949:SF56">
    <property type="entry name" value="EGF-LIKE-DOMAIN, MULTIPLE 7"/>
    <property type="match status" value="1"/>
</dbReference>
<accession>A0A9N8H3G2</accession>
<dbReference type="PROSITE" id="PS50026">
    <property type="entry name" value="EGF_3"/>
    <property type="match status" value="3"/>
</dbReference>
<feature type="transmembrane region" description="Helical" evidence="5">
    <location>
        <begin position="240"/>
        <end position="264"/>
    </location>
</feature>
<feature type="disulfide bond" evidence="3">
    <location>
        <begin position="778"/>
        <end position="787"/>
    </location>
</feature>
<keyword evidence="5" id="KW-1133">Transmembrane helix</keyword>
<organism evidence="7 8">
    <name type="scientific">Seminavis robusta</name>
    <dbReference type="NCBI Taxonomy" id="568900"/>
    <lineage>
        <taxon>Eukaryota</taxon>
        <taxon>Sar</taxon>
        <taxon>Stramenopiles</taxon>
        <taxon>Ochrophyta</taxon>
        <taxon>Bacillariophyta</taxon>
        <taxon>Bacillariophyceae</taxon>
        <taxon>Bacillariophycidae</taxon>
        <taxon>Naviculales</taxon>
        <taxon>Naviculaceae</taxon>
        <taxon>Seminavis</taxon>
    </lineage>
</organism>
<dbReference type="Gene3D" id="2.60.120.260">
    <property type="entry name" value="Galactose-binding domain-like"/>
    <property type="match status" value="1"/>
</dbReference>
<comment type="caution">
    <text evidence="3">Lacks conserved residue(s) required for the propagation of feature annotation.</text>
</comment>
<dbReference type="SMART" id="SM00181">
    <property type="entry name" value="EGF"/>
    <property type="match status" value="5"/>
</dbReference>
<dbReference type="SUPFAM" id="SSF57196">
    <property type="entry name" value="EGF/Laminin"/>
    <property type="match status" value="1"/>
</dbReference>
<proteinExistence type="predicted"/>
<dbReference type="PROSITE" id="PS01186">
    <property type="entry name" value="EGF_2"/>
    <property type="match status" value="2"/>
</dbReference>
<dbReference type="Gene3D" id="2.10.25.10">
    <property type="entry name" value="Laminin"/>
    <property type="match status" value="1"/>
</dbReference>
<feature type="transmembrane region" description="Helical" evidence="5">
    <location>
        <begin position="129"/>
        <end position="150"/>
    </location>
</feature>
<reference evidence="7" key="1">
    <citation type="submission" date="2020-06" db="EMBL/GenBank/DDBJ databases">
        <authorList>
            <consortium name="Plant Systems Biology data submission"/>
        </authorList>
    </citation>
    <scope>NUCLEOTIDE SEQUENCE</scope>
    <source>
        <strain evidence="7">D6</strain>
    </source>
</reference>
<feature type="region of interest" description="Disordered" evidence="4">
    <location>
        <begin position="1"/>
        <end position="73"/>
    </location>
</feature>
<name>A0A9N8H3G2_9STRA</name>
<evidence type="ECO:0000256" key="5">
    <source>
        <dbReference type="SAM" id="Phobius"/>
    </source>
</evidence>
<evidence type="ECO:0000256" key="3">
    <source>
        <dbReference type="PROSITE-ProRule" id="PRU00076"/>
    </source>
</evidence>
<dbReference type="AlphaFoldDB" id="A0A9N8H3G2"/>
<evidence type="ECO:0000256" key="2">
    <source>
        <dbReference type="ARBA" id="ARBA00023157"/>
    </source>
</evidence>
<evidence type="ECO:0000259" key="6">
    <source>
        <dbReference type="PROSITE" id="PS50026"/>
    </source>
</evidence>
<gene>
    <name evidence="7" type="ORF">SEMRO_86_G045780.1</name>
</gene>
<keyword evidence="1" id="KW-0732">Signal</keyword>
<feature type="disulfide bond" evidence="3">
    <location>
        <begin position="840"/>
        <end position="849"/>
    </location>
</feature>
<dbReference type="EMBL" id="CAICTM010000085">
    <property type="protein sequence ID" value="CAB9500558.1"/>
    <property type="molecule type" value="Genomic_DNA"/>
</dbReference>
<dbReference type="Pfam" id="PF00008">
    <property type="entry name" value="EGF"/>
    <property type="match status" value="1"/>
</dbReference>
<comment type="caution">
    <text evidence="7">The sequence shown here is derived from an EMBL/GenBank/DDBJ whole genome shotgun (WGS) entry which is preliminary data.</text>
</comment>
<feature type="domain" description="EGF-like" evidence="6">
    <location>
        <begin position="813"/>
        <end position="850"/>
    </location>
</feature>
<evidence type="ECO:0000256" key="4">
    <source>
        <dbReference type="SAM" id="MobiDB-lite"/>
    </source>
</evidence>
<dbReference type="InterPro" id="IPR050969">
    <property type="entry name" value="Dev_Signal_Modulators"/>
</dbReference>
<keyword evidence="5" id="KW-0472">Membrane</keyword>
<feature type="transmembrane region" description="Helical" evidence="5">
    <location>
        <begin position="315"/>
        <end position="337"/>
    </location>
</feature>
<feature type="compositionally biased region" description="Polar residues" evidence="4">
    <location>
        <begin position="1"/>
        <end position="18"/>
    </location>
</feature>
<dbReference type="PROSITE" id="PS00022">
    <property type="entry name" value="EGF_1"/>
    <property type="match status" value="3"/>
</dbReference>
<dbReference type="Gene3D" id="2.170.300.10">
    <property type="entry name" value="Tie2 ligand-binding domain superfamily"/>
    <property type="match status" value="1"/>
</dbReference>
<keyword evidence="8" id="KW-1185">Reference proteome</keyword>
<keyword evidence="5" id="KW-0812">Transmembrane</keyword>
<feature type="domain" description="EGF-like" evidence="6">
    <location>
        <begin position="663"/>
        <end position="703"/>
    </location>
</feature>
<keyword evidence="2 3" id="KW-1015">Disulfide bond</keyword>
<dbReference type="InterPro" id="IPR000742">
    <property type="entry name" value="EGF"/>
</dbReference>
<protein>
    <submittedName>
        <fullName evidence="7">Neurogenic locus notch homolog protein</fullName>
    </submittedName>
</protein>
<feature type="domain" description="EGF-like" evidence="6">
    <location>
        <begin position="749"/>
        <end position="788"/>
    </location>
</feature>
<evidence type="ECO:0000256" key="1">
    <source>
        <dbReference type="ARBA" id="ARBA00022729"/>
    </source>
</evidence>
<sequence>MNTPTANTRGEAQSSKGSRSGKVERKGRGSALHGRTAQPEDDPNRLVPTEYHSDDGLEEEEPQEVHVDELEDEEKDIPPVMLSREIDDLPAQAAMKPPSLAFQPSGFRFEKALTEDIYSIMYTAEPMSLAFFFAVLVFLIQFTILVLIFIDLVHTTDDPPTSSNGEINRISIPVDVDRTVHIAQGLSVILIINFTAKDGDLIRGCSRFFNGYDHEHINDHPGATKIKWVMSSLLQASSGVFMIIDLFMLLMQSTTVVGLCLNFAALHFVQDIDDVAFAVAETGLTGRRIQQEVKGVGDIMTTAANKKRTLWMRRILMVTIVIVLYICWAVLTSWQLFGKFACDELFIQFGDAYDPDLALYSGRFLAQGRQSSRTKYVDLSGTYKMRYSRSNKAWVLEPNSLEKGPVVIMSSQTDSFDVTTVADQTWFHNTTAGFAPVDWFALSCHECENRCHQDRGKCENQVCICKEGFFGMSCEIETPECPHYAIDFRTRGTLGNIPGGSFFFDKLFASPDFAPANNMSRLEFNGRFVYLPYNPNWLRLSEDYKVQNFMLFTGRRWMILGTQLESDALAWIDFLNFMNATILSDNPSPAGKLQLLAKSPDYHPIFYSSPVDLSTPTWAYDPSTVTWVFVKPQKNPEESLFFGTKPDDDDRLSAQFLCSACAYQNRTEGLGTCGNGGRCTITLPESGLGFCECSPFYTGFQCEYVYDCNELGCFNGGTCDKITGSCKYCFKGAHGNICQNPPPPAVEQEPFFCSDTVFSFSACKNHQACDPFQLKCTCEPPFYGEYCQESTQQTCVRVSEDYENFELGENWIPQEGVFLDPCLNGGFCDYSYVDYPVCRCPEGYSGDLCELRAGSENISSPTKSPEG</sequence>
<keyword evidence="3" id="KW-0245">EGF-like domain</keyword>
<dbReference type="Proteomes" id="UP001153069">
    <property type="component" value="Unassembled WGS sequence"/>
</dbReference>
<evidence type="ECO:0000313" key="7">
    <source>
        <dbReference type="EMBL" id="CAB9500558.1"/>
    </source>
</evidence>